<dbReference type="RefSeq" id="WP_012825526.1">
    <property type="nucleotide sequence ID" value="NC_013440.1"/>
</dbReference>
<dbReference type="PANTHER" id="PTHR45586">
    <property type="entry name" value="TPR REPEAT-CONTAINING PROTEIN PA4667"/>
    <property type="match status" value="1"/>
</dbReference>
<dbReference type="PANTHER" id="PTHR45586:SF1">
    <property type="entry name" value="LIPOPOLYSACCHARIDE ASSEMBLY PROTEIN B"/>
    <property type="match status" value="1"/>
</dbReference>
<feature type="compositionally biased region" description="Basic and acidic residues" evidence="4">
    <location>
        <begin position="941"/>
        <end position="953"/>
    </location>
</feature>
<feature type="region of interest" description="Disordered" evidence="4">
    <location>
        <begin position="768"/>
        <end position="788"/>
    </location>
</feature>
<feature type="region of interest" description="Disordered" evidence="4">
    <location>
        <begin position="694"/>
        <end position="719"/>
    </location>
</feature>
<dbReference type="Pfam" id="PF13432">
    <property type="entry name" value="TPR_16"/>
    <property type="match status" value="1"/>
</dbReference>
<dbReference type="InterPro" id="IPR019734">
    <property type="entry name" value="TPR_rpt"/>
</dbReference>
<feature type="region of interest" description="Disordered" evidence="4">
    <location>
        <begin position="934"/>
        <end position="974"/>
    </location>
</feature>
<feature type="region of interest" description="Disordered" evidence="4">
    <location>
        <begin position="289"/>
        <end position="367"/>
    </location>
</feature>
<feature type="repeat" description="TPR" evidence="3">
    <location>
        <begin position="5"/>
        <end position="38"/>
    </location>
</feature>
<keyword evidence="2 3" id="KW-0802">TPR repeat</keyword>
<name>D0LHN7_HALO1</name>
<dbReference type="KEGG" id="hoh:Hoch_0258"/>
<organism evidence="5 6">
    <name type="scientific">Haliangium ochraceum (strain DSM 14365 / JCM 11303 / SMP-2)</name>
    <dbReference type="NCBI Taxonomy" id="502025"/>
    <lineage>
        <taxon>Bacteria</taxon>
        <taxon>Pseudomonadati</taxon>
        <taxon>Myxococcota</taxon>
        <taxon>Polyangia</taxon>
        <taxon>Haliangiales</taxon>
        <taxon>Kofleriaceae</taxon>
        <taxon>Haliangium</taxon>
    </lineage>
</organism>
<sequence>MAFNKNKVMEVARRYVEKGQLDKAIREYTRVVEEDPHDVRVWLKIGDLHVKNGAKREATETYLRVAPFYSEQGFFLKAVAVYKQILKLNPRLVEVNLKLAELYRQLGLMSDAMQHFEMVAGHFHREGKTSEALETVRQLVELAPDNVATRIKLAELYSKEGMTEEAVAEFTLACDHLRAQGREEDFVKVGERLLWHRSENVALSRELAGIYLRRNDARRALQKLQACFKANPRDVDTLELLAQAFQHLEQSAKTVSVLKEMARVLEEDGRRGDAMAVYERILQLAPGDRDALAQTGRSAEAAVAPPPSQGSHSTSMPPPGASASAPPPPPPAASAPPPPPPRGRALTVSVPVAGPRKPRPTGSVPLVGNQASFAQEAARSVGSGRPLVSDFADESSVAGEEHSESIAKIFTETDVYVKYGLHDKAIEHLRQVFALDPVNLEGHERLKEILLSQGRHAEAVVELVTLGDLCATYNRHRAAAYVREALVLAPEHAPAIELAQRIGLSAHGLSANPPASSPRPTSELVLDESADLSDFDIEVEEPQRRDGDTHIIVSPRNSVLRRGADPVDDPGDDPLIDESADSVDTAILSLDGLGIDDVDMLLGGGAEDPLAPQSFDNRADTAMGLATEVIELEQADSSDIFSSESMSDLLEEPFSTTLDGDGPATSVMNAFDLDDDLSLDLDEFEASSMVESALADPGEFVEQSTRPTTKAPDAGAGGIDDDLDEADFFVAQGLFDSAREILRNVLNTHPHHPLILAKLEELDELERGNATADSAPAAVAPETAVTDEPALLGPEESTIDRSLRAQRKPAVMLEKPVEDEDADTHYNLGLAYKEMGLYDEAIAEFEKTLTVPEREVQGRFMMGLCHRAQDDWLSAINQFKAGLHAPRINESEQLSLYYEIAMAYETGVNDLNEALYFYELIQKRDRDYRDLQDRISSCRGQPREEGSSSRESGDEVDAAVDSLLAETDHRSPRG</sequence>
<dbReference type="InterPro" id="IPR051012">
    <property type="entry name" value="CellSynth/LPSAsmb/PSIAsmb"/>
</dbReference>
<dbReference type="AlphaFoldDB" id="D0LHN7"/>
<protein>
    <submittedName>
        <fullName evidence="5">TPR repeat-containing protein</fullName>
    </submittedName>
</protein>
<reference evidence="5 6" key="1">
    <citation type="journal article" date="2010" name="Stand. Genomic Sci.">
        <title>Complete genome sequence of Haliangium ochraceum type strain (SMP-2).</title>
        <authorList>
            <consortium name="US DOE Joint Genome Institute (JGI-PGF)"/>
            <person name="Ivanova N."/>
            <person name="Daum C."/>
            <person name="Lang E."/>
            <person name="Abt B."/>
            <person name="Kopitz M."/>
            <person name="Saunders E."/>
            <person name="Lapidus A."/>
            <person name="Lucas S."/>
            <person name="Glavina Del Rio T."/>
            <person name="Nolan M."/>
            <person name="Tice H."/>
            <person name="Copeland A."/>
            <person name="Cheng J.F."/>
            <person name="Chen F."/>
            <person name="Bruce D."/>
            <person name="Goodwin L."/>
            <person name="Pitluck S."/>
            <person name="Mavromatis K."/>
            <person name="Pati A."/>
            <person name="Mikhailova N."/>
            <person name="Chen A."/>
            <person name="Palaniappan K."/>
            <person name="Land M."/>
            <person name="Hauser L."/>
            <person name="Chang Y.J."/>
            <person name="Jeffries C.D."/>
            <person name="Detter J.C."/>
            <person name="Brettin T."/>
            <person name="Rohde M."/>
            <person name="Goker M."/>
            <person name="Bristow J."/>
            <person name="Markowitz V."/>
            <person name="Eisen J.A."/>
            <person name="Hugenholtz P."/>
            <person name="Kyrpides N.C."/>
            <person name="Klenk H.P."/>
        </authorList>
    </citation>
    <scope>NUCLEOTIDE SEQUENCE [LARGE SCALE GENOMIC DNA]</scope>
    <source>
        <strain evidence="6">DSM 14365 / CIP 107738 / JCM 11303 / AJ 13395 / SMP-2</strain>
    </source>
</reference>
<proteinExistence type="predicted"/>
<dbReference type="Gene3D" id="1.25.40.10">
    <property type="entry name" value="Tetratricopeptide repeat domain"/>
    <property type="match status" value="3"/>
</dbReference>
<dbReference type="EMBL" id="CP001804">
    <property type="protein sequence ID" value="ACY12899.1"/>
    <property type="molecule type" value="Genomic_DNA"/>
</dbReference>
<dbReference type="Pfam" id="PF13414">
    <property type="entry name" value="TPR_11"/>
    <property type="match status" value="1"/>
</dbReference>
<dbReference type="HOGENOM" id="CLU_289629_0_0_7"/>
<dbReference type="STRING" id="502025.Hoch_0258"/>
<dbReference type="SUPFAM" id="SSF48452">
    <property type="entry name" value="TPR-like"/>
    <property type="match status" value="3"/>
</dbReference>
<evidence type="ECO:0000256" key="4">
    <source>
        <dbReference type="SAM" id="MobiDB-lite"/>
    </source>
</evidence>
<evidence type="ECO:0000256" key="1">
    <source>
        <dbReference type="ARBA" id="ARBA00022737"/>
    </source>
</evidence>
<dbReference type="SMART" id="SM00028">
    <property type="entry name" value="TPR"/>
    <property type="match status" value="8"/>
</dbReference>
<accession>D0LHN7</accession>
<dbReference type="OrthoDB" id="5482461at2"/>
<dbReference type="Pfam" id="PF13181">
    <property type="entry name" value="TPR_8"/>
    <property type="match status" value="1"/>
</dbReference>
<evidence type="ECO:0000313" key="6">
    <source>
        <dbReference type="Proteomes" id="UP000001880"/>
    </source>
</evidence>
<dbReference type="InterPro" id="IPR011990">
    <property type="entry name" value="TPR-like_helical_dom_sf"/>
</dbReference>
<evidence type="ECO:0000256" key="2">
    <source>
        <dbReference type="ARBA" id="ARBA00022803"/>
    </source>
</evidence>
<keyword evidence="6" id="KW-1185">Reference proteome</keyword>
<evidence type="ECO:0000256" key="3">
    <source>
        <dbReference type="PROSITE-ProRule" id="PRU00339"/>
    </source>
</evidence>
<dbReference type="eggNOG" id="COG0457">
    <property type="taxonomic scope" value="Bacteria"/>
</dbReference>
<dbReference type="Proteomes" id="UP000001880">
    <property type="component" value="Chromosome"/>
</dbReference>
<dbReference type="PROSITE" id="PS50293">
    <property type="entry name" value="TPR_REGION"/>
    <property type="match status" value="1"/>
</dbReference>
<gene>
    <name evidence="5" type="ordered locus">Hoch_0258</name>
</gene>
<evidence type="ECO:0000313" key="5">
    <source>
        <dbReference type="EMBL" id="ACY12899.1"/>
    </source>
</evidence>
<dbReference type="eggNOG" id="COG3170">
    <property type="taxonomic scope" value="Bacteria"/>
</dbReference>
<feature type="repeat" description="TPR" evidence="3">
    <location>
        <begin position="822"/>
        <end position="855"/>
    </location>
</feature>
<feature type="compositionally biased region" description="Low complexity" evidence="4">
    <location>
        <begin position="770"/>
        <end position="788"/>
    </location>
</feature>
<dbReference type="PROSITE" id="PS50005">
    <property type="entry name" value="TPR"/>
    <property type="match status" value="3"/>
</dbReference>
<feature type="repeat" description="TPR" evidence="3">
    <location>
        <begin position="59"/>
        <end position="92"/>
    </location>
</feature>
<keyword evidence="1" id="KW-0677">Repeat</keyword>
<feature type="compositionally biased region" description="Pro residues" evidence="4">
    <location>
        <begin position="316"/>
        <end position="342"/>
    </location>
</feature>